<dbReference type="NCBIfam" id="TIGR01509">
    <property type="entry name" value="HAD-SF-IA-v3"/>
    <property type="match status" value="1"/>
</dbReference>
<comment type="caution">
    <text evidence="1">The sequence shown here is derived from an EMBL/GenBank/DDBJ whole genome shotgun (WGS) entry which is preliminary data.</text>
</comment>
<name>A0A523QHM4_UNCAE</name>
<evidence type="ECO:0000313" key="2">
    <source>
        <dbReference type="Proteomes" id="UP000320781"/>
    </source>
</evidence>
<dbReference type="InterPro" id="IPR036412">
    <property type="entry name" value="HAD-like_sf"/>
</dbReference>
<dbReference type="EMBL" id="SOKU01000266">
    <property type="protein sequence ID" value="TES85025.1"/>
    <property type="molecule type" value="Genomic_DNA"/>
</dbReference>
<dbReference type="PANTHER" id="PTHR43885">
    <property type="entry name" value="HALOACID DEHALOGENASE-LIKE HYDROLASE"/>
    <property type="match status" value="1"/>
</dbReference>
<dbReference type="PRINTS" id="PR00413">
    <property type="entry name" value="HADHALOGNASE"/>
</dbReference>
<dbReference type="Gene3D" id="1.10.260.80">
    <property type="match status" value="1"/>
</dbReference>
<organism evidence="1 2">
    <name type="scientific">Aerophobetes bacterium</name>
    <dbReference type="NCBI Taxonomy" id="2030807"/>
    <lineage>
        <taxon>Bacteria</taxon>
        <taxon>Candidatus Aerophobota</taxon>
    </lineage>
</organism>
<gene>
    <name evidence="1" type="ORF">E3J95_05435</name>
</gene>
<sequence>MKVRSSFPKGIIFDLDGVIIKSSLDFGLIAKEIFGSSSKKPVLEKIEELSSRAEKKKAFKILEKHEKRAALQAQLNPGIKQLLGLVRQRGMKTAIVTRNSQNSVGIILEKFHLQIECIVTREGIPPKPSKEPVLRACECMKLSPYEVVFLGDYEFDMLAGKRAGVGTILLRSGKQSASENADLEIDSIAELVDFIN</sequence>
<dbReference type="GO" id="GO:0016787">
    <property type="term" value="F:hydrolase activity"/>
    <property type="evidence" value="ECO:0007669"/>
    <property type="project" value="UniProtKB-KW"/>
</dbReference>
<dbReference type="Proteomes" id="UP000320781">
    <property type="component" value="Unassembled WGS sequence"/>
</dbReference>
<dbReference type="InterPro" id="IPR006439">
    <property type="entry name" value="HAD-SF_hydro_IA"/>
</dbReference>
<dbReference type="PANTHER" id="PTHR43885:SF1">
    <property type="entry name" value="SUPERFAMILY HYDROLASE, PUTATIVE (AFU_ORTHOLOGUE AFUA_4G13290)-RELATED"/>
    <property type="match status" value="1"/>
</dbReference>
<reference evidence="1 2" key="1">
    <citation type="submission" date="2019-03" db="EMBL/GenBank/DDBJ databases">
        <title>Metabolic potential of uncultured bacteria and archaea associated with petroleum seepage in deep-sea sediments.</title>
        <authorList>
            <person name="Dong X."/>
            <person name="Hubert C."/>
        </authorList>
    </citation>
    <scope>NUCLEOTIDE SEQUENCE [LARGE SCALE GENOMIC DNA]</scope>
    <source>
        <strain evidence="1">E44_bin92</strain>
    </source>
</reference>
<dbReference type="SFLD" id="SFLDG01129">
    <property type="entry name" value="C1.5:_HAD__Beta-PGM__Phosphata"/>
    <property type="match status" value="1"/>
</dbReference>
<dbReference type="InterPro" id="IPR041492">
    <property type="entry name" value="HAD_2"/>
</dbReference>
<evidence type="ECO:0000313" key="1">
    <source>
        <dbReference type="EMBL" id="TES85025.1"/>
    </source>
</evidence>
<dbReference type="NCBIfam" id="TIGR01549">
    <property type="entry name" value="HAD-SF-IA-v1"/>
    <property type="match status" value="1"/>
</dbReference>
<protein>
    <submittedName>
        <fullName evidence="1">HAD family hydrolase</fullName>
    </submittedName>
</protein>
<dbReference type="Pfam" id="PF13419">
    <property type="entry name" value="HAD_2"/>
    <property type="match status" value="1"/>
</dbReference>
<proteinExistence type="predicted"/>
<dbReference type="InterPro" id="IPR023214">
    <property type="entry name" value="HAD_sf"/>
</dbReference>
<accession>A0A523QHM4</accession>
<keyword evidence="1" id="KW-0378">Hydrolase</keyword>
<dbReference type="AlphaFoldDB" id="A0A523QHM4"/>
<dbReference type="Gene3D" id="3.40.50.1000">
    <property type="entry name" value="HAD superfamily/HAD-like"/>
    <property type="match status" value="1"/>
</dbReference>
<dbReference type="SFLD" id="SFLDS00003">
    <property type="entry name" value="Haloacid_Dehalogenase"/>
    <property type="match status" value="1"/>
</dbReference>
<dbReference type="SUPFAM" id="SSF56784">
    <property type="entry name" value="HAD-like"/>
    <property type="match status" value="1"/>
</dbReference>